<keyword evidence="2" id="KW-0732">Signal</keyword>
<keyword evidence="1" id="KW-0812">Transmembrane</keyword>
<feature type="signal peptide" evidence="2">
    <location>
        <begin position="1"/>
        <end position="26"/>
    </location>
</feature>
<reference evidence="3 4" key="1">
    <citation type="submission" date="2017-09" db="EMBL/GenBank/DDBJ databases">
        <title>Depth-based differentiation of microbial function through sediment-hosted aquifers and enrichment of novel symbionts in the deep terrestrial subsurface.</title>
        <authorList>
            <person name="Probst A.J."/>
            <person name="Ladd B."/>
            <person name="Jarett J.K."/>
            <person name="Geller-Mcgrath D.E."/>
            <person name="Sieber C.M."/>
            <person name="Emerson J.B."/>
            <person name="Anantharaman K."/>
            <person name="Thomas B.C."/>
            <person name="Malmstrom R."/>
            <person name="Stieglmeier M."/>
            <person name="Klingl A."/>
            <person name="Woyke T."/>
            <person name="Ryan C.M."/>
            <person name="Banfield J.F."/>
        </authorList>
    </citation>
    <scope>NUCLEOTIDE SEQUENCE [LARGE SCALE GENOMIC DNA]</scope>
    <source>
        <strain evidence="3">CG10_big_fil_rev_8_21_14_0_10_48_11</strain>
    </source>
</reference>
<evidence type="ECO:0000256" key="2">
    <source>
        <dbReference type="SAM" id="SignalP"/>
    </source>
</evidence>
<sequence>MGLRTAKIAITTFSLMALLVPPVVLAGPLNASCDSGTDPKFSTVLNRVACDAGLIPSWQNDGIGEDTLLGIVGSLVSLTLGFVGIVFAILTIYGGYLWMTARGNKEQVTDAQDYIRNSVIGIIIVLATFSLTQFVVTQLIGVVTQASPGL</sequence>
<feature type="chain" id="PRO_5014922103" evidence="2">
    <location>
        <begin position="27"/>
        <end position="150"/>
    </location>
</feature>
<dbReference type="EMBL" id="PFET01000008">
    <property type="protein sequence ID" value="PJE75930.1"/>
    <property type="molecule type" value="Genomic_DNA"/>
</dbReference>
<evidence type="ECO:0000256" key="1">
    <source>
        <dbReference type="SAM" id="Phobius"/>
    </source>
</evidence>
<feature type="transmembrane region" description="Helical" evidence="1">
    <location>
        <begin position="119"/>
        <end position="140"/>
    </location>
</feature>
<accession>A0A2M8LER2</accession>
<organism evidence="3 4">
    <name type="scientific">Candidatus Uhrbacteria bacterium CG10_big_fil_rev_8_21_14_0_10_48_11</name>
    <dbReference type="NCBI Taxonomy" id="1975037"/>
    <lineage>
        <taxon>Bacteria</taxon>
        <taxon>Candidatus Uhriibacteriota</taxon>
    </lineage>
</organism>
<evidence type="ECO:0000313" key="3">
    <source>
        <dbReference type="EMBL" id="PJE75930.1"/>
    </source>
</evidence>
<proteinExistence type="predicted"/>
<dbReference type="AlphaFoldDB" id="A0A2M8LER2"/>
<gene>
    <name evidence="3" type="ORF">COV04_02120</name>
</gene>
<evidence type="ECO:0000313" key="4">
    <source>
        <dbReference type="Proteomes" id="UP000231152"/>
    </source>
</evidence>
<protein>
    <submittedName>
        <fullName evidence="3">Uncharacterized protein</fullName>
    </submittedName>
</protein>
<comment type="caution">
    <text evidence="3">The sequence shown here is derived from an EMBL/GenBank/DDBJ whole genome shotgun (WGS) entry which is preliminary data.</text>
</comment>
<name>A0A2M8LER2_9BACT</name>
<keyword evidence="1" id="KW-0472">Membrane</keyword>
<feature type="transmembrane region" description="Helical" evidence="1">
    <location>
        <begin position="68"/>
        <end position="98"/>
    </location>
</feature>
<dbReference type="Proteomes" id="UP000231152">
    <property type="component" value="Unassembled WGS sequence"/>
</dbReference>
<keyword evidence="1" id="KW-1133">Transmembrane helix</keyword>